<dbReference type="InterPro" id="IPR012507">
    <property type="entry name" value="YibE_F"/>
</dbReference>
<feature type="transmembrane region" description="Helical" evidence="1">
    <location>
        <begin position="262"/>
        <end position="281"/>
    </location>
</feature>
<reference evidence="2 3" key="1">
    <citation type="journal article" date="2016" name="Nat. Commun.">
        <title>Thousands of microbial genomes shed light on interconnected biogeochemical processes in an aquifer system.</title>
        <authorList>
            <person name="Anantharaman K."/>
            <person name="Brown C.T."/>
            <person name="Hug L.A."/>
            <person name="Sharon I."/>
            <person name="Castelle C.J."/>
            <person name="Probst A.J."/>
            <person name="Thomas B.C."/>
            <person name="Singh A."/>
            <person name="Wilkins M.J."/>
            <person name="Karaoz U."/>
            <person name="Brodie E.L."/>
            <person name="Williams K.H."/>
            <person name="Hubbard S.S."/>
            <person name="Banfield J.F."/>
        </authorList>
    </citation>
    <scope>NUCLEOTIDE SEQUENCE [LARGE SCALE GENOMIC DNA]</scope>
</reference>
<feature type="transmembrane region" description="Helical" evidence="1">
    <location>
        <begin position="319"/>
        <end position="342"/>
    </location>
</feature>
<gene>
    <name evidence="2" type="ORF">A3F28_01595</name>
</gene>
<organism evidence="2 3">
    <name type="scientific">Candidatus Uhrbacteria bacterium RIFCSPHIGHO2_12_FULL_57_11</name>
    <dbReference type="NCBI Taxonomy" id="1802398"/>
    <lineage>
        <taxon>Bacteria</taxon>
        <taxon>Candidatus Uhriibacteriota</taxon>
    </lineage>
</organism>
<dbReference type="PANTHER" id="PTHR41771">
    <property type="entry name" value="MEMBRANE PROTEIN-RELATED"/>
    <property type="match status" value="1"/>
</dbReference>
<dbReference type="PANTHER" id="PTHR41771:SF1">
    <property type="entry name" value="MEMBRANE PROTEIN"/>
    <property type="match status" value="1"/>
</dbReference>
<evidence type="ECO:0008006" key="4">
    <source>
        <dbReference type="Google" id="ProtNLM"/>
    </source>
</evidence>
<dbReference type="Proteomes" id="UP000176598">
    <property type="component" value="Unassembled WGS sequence"/>
</dbReference>
<protein>
    <recommendedName>
        <fullName evidence="4">YibE/F family protein</fullName>
    </recommendedName>
</protein>
<name>A0A1F7UMI7_9BACT</name>
<keyword evidence="1" id="KW-0812">Transmembrane</keyword>
<evidence type="ECO:0000256" key="1">
    <source>
        <dbReference type="SAM" id="Phobius"/>
    </source>
</evidence>
<feature type="transmembrane region" description="Helical" evidence="1">
    <location>
        <begin position="168"/>
        <end position="186"/>
    </location>
</feature>
<feature type="transmembrane region" description="Helical" evidence="1">
    <location>
        <begin position="219"/>
        <end position="242"/>
    </location>
</feature>
<evidence type="ECO:0000313" key="3">
    <source>
        <dbReference type="Proteomes" id="UP000176598"/>
    </source>
</evidence>
<accession>A0A1F7UMI7</accession>
<feature type="transmembrane region" description="Helical" evidence="1">
    <location>
        <begin position="192"/>
        <end position="210"/>
    </location>
</feature>
<sequence>MYIFALLRILTSFFRFCHLMNFQKIILILTALAVFSAASQVGAQTAPISVDSLPPDEFSRARVLNVGSPQERTIAGQTETVQNIEVRILTGKEKDLKISIEQSDVFRLSEAQKVKKGDLAVVLKIYGPDEPTYYLTDSYRLPSLAWILAIFFGLVFFFGRWKGFTSMLGLAFSILILALYVVPRILDGAEPLQVILTGALLIVLCSLYLAHGFNKRTSVALLSTVLSLGLSALLAALFVHLAKLFGTGSEEAFYLQIGPGGTLNLRGLLLGGIIIGALGVLDDITTAQTAAIEEIRRADPRLSFTELYRRGLSVGREHIASLVNTLALAYAGASLPMFLLFSQDNRQPLWVILNGEFIAEEIVRTLVGSAALVLAVPISTFFAAYFFSRNKK</sequence>
<dbReference type="Pfam" id="PF07907">
    <property type="entry name" value="YibE_F"/>
    <property type="match status" value="1"/>
</dbReference>
<evidence type="ECO:0000313" key="2">
    <source>
        <dbReference type="EMBL" id="OGL78974.1"/>
    </source>
</evidence>
<feature type="transmembrane region" description="Helical" evidence="1">
    <location>
        <begin position="143"/>
        <end position="161"/>
    </location>
</feature>
<keyword evidence="1" id="KW-0472">Membrane</keyword>
<dbReference type="AlphaFoldDB" id="A0A1F7UMI7"/>
<proteinExistence type="predicted"/>
<feature type="transmembrane region" description="Helical" evidence="1">
    <location>
        <begin position="362"/>
        <end position="387"/>
    </location>
</feature>
<dbReference type="EMBL" id="MGEG01000024">
    <property type="protein sequence ID" value="OGL78974.1"/>
    <property type="molecule type" value="Genomic_DNA"/>
</dbReference>
<comment type="caution">
    <text evidence="2">The sequence shown here is derived from an EMBL/GenBank/DDBJ whole genome shotgun (WGS) entry which is preliminary data.</text>
</comment>
<keyword evidence="1" id="KW-1133">Transmembrane helix</keyword>